<keyword evidence="2" id="KW-0677">Repeat</keyword>
<dbReference type="Pfam" id="PF07679">
    <property type="entry name" value="I-set"/>
    <property type="match status" value="1"/>
</dbReference>
<evidence type="ECO:0000259" key="6">
    <source>
        <dbReference type="PROSITE" id="PS50835"/>
    </source>
</evidence>
<dbReference type="InterPro" id="IPR051170">
    <property type="entry name" value="Neural/epithelial_adhesion"/>
</dbReference>
<dbReference type="InterPro" id="IPR007110">
    <property type="entry name" value="Ig-like_dom"/>
</dbReference>
<dbReference type="PROSITE" id="PS00290">
    <property type="entry name" value="IG_MHC"/>
    <property type="match status" value="1"/>
</dbReference>
<keyword evidence="3" id="KW-1015">Disulfide bond</keyword>
<proteinExistence type="predicted"/>
<dbReference type="AlphaFoldDB" id="A0A1Y1L6M8"/>
<feature type="domain" description="Ig-like" evidence="6">
    <location>
        <begin position="315"/>
        <end position="386"/>
    </location>
</feature>
<dbReference type="EMBL" id="GEZM01066256">
    <property type="protein sequence ID" value="JAV68030.1"/>
    <property type="molecule type" value="Transcribed_RNA"/>
</dbReference>
<dbReference type="InterPro" id="IPR036179">
    <property type="entry name" value="Ig-like_dom_sf"/>
</dbReference>
<dbReference type="PANTHER" id="PTHR12231">
    <property type="entry name" value="CTX-RELATED TYPE I TRANSMEMBRANE PROTEIN"/>
    <property type="match status" value="1"/>
</dbReference>
<feature type="domain" description="Ig-like" evidence="6">
    <location>
        <begin position="121"/>
        <end position="204"/>
    </location>
</feature>
<dbReference type="SUPFAM" id="SSF48726">
    <property type="entry name" value="Immunoglobulin"/>
    <property type="match status" value="4"/>
</dbReference>
<evidence type="ECO:0000256" key="2">
    <source>
        <dbReference type="ARBA" id="ARBA00022737"/>
    </source>
</evidence>
<dbReference type="InterPro" id="IPR003598">
    <property type="entry name" value="Ig_sub2"/>
</dbReference>
<dbReference type="PIRSF" id="PIRSF000615">
    <property type="entry name" value="TyrPK_CSF1-R"/>
    <property type="match status" value="1"/>
</dbReference>
<dbReference type="Gene3D" id="2.60.40.10">
    <property type="entry name" value="Immunoglobulins"/>
    <property type="match status" value="4"/>
</dbReference>
<feature type="chain" id="PRO_5012779040" description="Ig-like domain-containing protein" evidence="5">
    <location>
        <begin position="22"/>
        <end position="386"/>
    </location>
</feature>
<name>A0A1Y1L6M8_PHOPY</name>
<organism evidence="7">
    <name type="scientific">Photinus pyralis</name>
    <name type="common">Common eastern firefly</name>
    <name type="synonym">Lampyris pyralis</name>
    <dbReference type="NCBI Taxonomy" id="7054"/>
    <lineage>
        <taxon>Eukaryota</taxon>
        <taxon>Metazoa</taxon>
        <taxon>Ecdysozoa</taxon>
        <taxon>Arthropoda</taxon>
        <taxon>Hexapoda</taxon>
        <taxon>Insecta</taxon>
        <taxon>Pterygota</taxon>
        <taxon>Neoptera</taxon>
        <taxon>Endopterygota</taxon>
        <taxon>Coleoptera</taxon>
        <taxon>Polyphaga</taxon>
        <taxon>Elateriformia</taxon>
        <taxon>Elateroidea</taxon>
        <taxon>Lampyridae</taxon>
        <taxon>Lampyrinae</taxon>
        <taxon>Photinus</taxon>
    </lineage>
</organism>
<feature type="domain" description="Ig-like" evidence="6">
    <location>
        <begin position="223"/>
        <end position="310"/>
    </location>
</feature>
<evidence type="ECO:0000256" key="5">
    <source>
        <dbReference type="SAM" id="SignalP"/>
    </source>
</evidence>
<accession>A0A1Y1L6M8</accession>
<protein>
    <recommendedName>
        <fullName evidence="6">Ig-like domain-containing protein</fullName>
    </recommendedName>
</protein>
<evidence type="ECO:0000313" key="7">
    <source>
        <dbReference type="EMBL" id="JAV68030.1"/>
    </source>
</evidence>
<dbReference type="SMART" id="SM00408">
    <property type="entry name" value="IGc2"/>
    <property type="match status" value="4"/>
</dbReference>
<sequence>MAFGIFQLSLVFTIGLYIALASDIAGAIGINEIPLSLSLKDPEDAVISREQNVVLKCEAKSSVPGLSISWFHENTPLLANDTRVQISGDGSLNISKTSAKKMEGSYRCLARNDVGAVLSNPAQLKIATIGREFIEQPDNVNTTEQQPVIFPCHIDSTPDAIIYWERDNKTLPQNARYVPLPSGALLITSTHSIDTGFYRCVVKHKTLKKTKQSRWGQLLVSPPSVTSSPPQFLPLNLSLNITSIVGENVTLPCAVNGWPIPVLRWVYNKDSLISNSSVLHLTNVTTDLSGNYSCIANNVFGEVSMNFTLNIFEIPHFNVTPMSMSYPSARMVRLECKVNGVPPPKVTWLKNGAPLELIGRIKQLNTTLVLSHSFMTDAGKLVIIIG</sequence>
<dbReference type="InterPro" id="IPR013783">
    <property type="entry name" value="Ig-like_fold"/>
</dbReference>
<evidence type="ECO:0000256" key="3">
    <source>
        <dbReference type="ARBA" id="ARBA00023157"/>
    </source>
</evidence>
<feature type="domain" description="Ig-like" evidence="6">
    <location>
        <begin position="34"/>
        <end position="119"/>
    </location>
</feature>
<keyword evidence="4" id="KW-0393">Immunoglobulin domain</keyword>
<dbReference type="InterPro" id="IPR013098">
    <property type="entry name" value="Ig_I-set"/>
</dbReference>
<dbReference type="PANTHER" id="PTHR12231:SF253">
    <property type="entry name" value="DPR-INTERACTING PROTEIN ETA, ISOFORM B-RELATED"/>
    <property type="match status" value="1"/>
</dbReference>
<evidence type="ECO:0000256" key="1">
    <source>
        <dbReference type="ARBA" id="ARBA00022729"/>
    </source>
</evidence>
<dbReference type="PROSITE" id="PS50835">
    <property type="entry name" value="IG_LIKE"/>
    <property type="match status" value="4"/>
</dbReference>
<keyword evidence="1 5" id="KW-0732">Signal</keyword>
<feature type="signal peptide" evidence="5">
    <location>
        <begin position="1"/>
        <end position="21"/>
    </location>
</feature>
<dbReference type="SMART" id="SM00409">
    <property type="entry name" value="IG"/>
    <property type="match status" value="3"/>
</dbReference>
<dbReference type="Pfam" id="PF13927">
    <property type="entry name" value="Ig_3"/>
    <property type="match status" value="3"/>
</dbReference>
<evidence type="ECO:0000256" key="4">
    <source>
        <dbReference type="ARBA" id="ARBA00023319"/>
    </source>
</evidence>
<dbReference type="InterPro" id="IPR003599">
    <property type="entry name" value="Ig_sub"/>
</dbReference>
<dbReference type="InterPro" id="IPR003006">
    <property type="entry name" value="Ig/MHC_CS"/>
</dbReference>
<reference evidence="7" key="1">
    <citation type="journal article" date="2016" name="Sci. Rep.">
        <title>Molecular characterization of firefly nuptial gifts: a multi-omics approach sheds light on postcopulatory sexual selection.</title>
        <authorList>
            <person name="Al-Wathiqui N."/>
            <person name="Fallon T.R."/>
            <person name="South A."/>
            <person name="Weng J.K."/>
            <person name="Lewis S.M."/>
        </authorList>
    </citation>
    <scope>NUCLEOTIDE SEQUENCE</scope>
</reference>